<accession>A0A2A2HS49</accession>
<evidence type="ECO:0008006" key="4">
    <source>
        <dbReference type="Google" id="ProtNLM"/>
    </source>
</evidence>
<evidence type="ECO:0000313" key="2">
    <source>
        <dbReference type="EMBL" id="PAV12202.1"/>
    </source>
</evidence>
<feature type="transmembrane region" description="Helical" evidence="1">
    <location>
        <begin position="198"/>
        <end position="216"/>
    </location>
</feature>
<sequence>MKAYEMVFVKYFKKLMRWHPTKNSLQKEKQEGYFSGFEFENRSTQLSSSHEDLQEGRTLKVQASLFDWWWMSRLLIVTAITLIISLLLWTFSSEDSYLIIFSGLIMFLFPLTLFLTRSNAATVMPGEIIIKQPMRKPIVIEKEDITQISVKKNEGYSLRWLIRLFYVIAIPLDFILGIPRNLQYIKYIEASFSNYVDFSLLLGHLAVVTIILVLFYNSELLTPYQWALKVATHSKLELTFFTNKPEELTSFLKNERDEK</sequence>
<feature type="transmembrane region" description="Helical" evidence="1">
    <location>
        <begin position="160"/>
        <end position="178"/>
    </location>
</feature>
<comment type="caution">
    <text evidence="2">The sequence shown here is derived from an EMBL/GenBank/DDBJ whole genome shotgun (WGS) entry which is preliminary data.</text>
</comment>
<keyword evidence="1" id="KW-0812">Transmembrane</keyword>
<keyword evidence="1" id="KW-0472">Membrane</keyword>
<name>A0A2A2HS49_9EURY</name>
<proteinExistence type="predicted"/>
<evidence type="ECO:0000313" key="3">
    <source>
        <dbReference type="Proteomes" id="UP000218164"/>
    </source>
</evidence>
<evidence type="ECO:0000256" key="1">
    <source>
        <dbReference type="SAM" id="Phobius"/>
    </source>
</evidence>
<feature type="transmembrane region" description="Helical" evidence="1">
    <location>
        <begin position="74"/>
        <end position="91"/>
    </location>
</feature>
<gene>
    <name evidence="2" type="ORF">ASJ81_07660</name>
</gene>
<organism evidence="2 3">
    <name type="scientific">Methanosarcina spelaei</name>
    <dbReference type="NCBI Taxonomy" id="1036679"/>
    <lineage>
        <taxon>Archaea</taxon>
        <taxon>Methanobacteriati</taxon>
        <taxon>Methanobacteriota</taxon>
        <taxon>Stenosarchaea group</taxon>
        <taxon>Methanomicrobia</taxon>
        <taxon>Methanosarcinales</taxon>
        <taxon>Methanosarcinaceae</taxon>
        <taxon>Methanosarcina</taxon>
    </lineage>
</organism>
<keyword evidence="1" id="KW-1133">Transmembrane helix</keyword>
<dbReference type="AlphaFoldDB" id="A0A2A2HS49"/>
<dbReference type="InterPro" id="IPR012874">
    <property type="entry name" value="DUF1673_METspp"/>
</dbReference>
<protein>
    <recommendedName>
        <fullName evidence="4">DUF1673 domain-containing protein</fullName>
    </recommendedName>
</protein>
<keyword evidence="3" id="KW-1185">Reference proteome</keyword>
<dbReference type="Pfam" id="PF07895">
    <property type="entry name" value="DUF1673"/>
    <property type="match status" value="1"/>
</dbReference>
<reference evidence="2 3" key="1">
    <citation type="journal article" date="2017" name="BMC Genomics">
        <title>Genomic analysis of methanogenic archaea reveals a shift towards energy conservation.</title>
        <authorList>
            <person name="Gilmore S.P."/>
            <person name="Henske J.K."/>
            <person name="Sexton J.A."/>
            <person name="Solomon K.V."/>
            <person name="Seppala S."/>
            <person name="Yoo J.I."/>
            <person name="Huyett L.M."/>
            <person name="Pressman A."/>
            <person name="Cogan J.Z."/>
            <person name="Kivenson V."/>
            <person name="Peng X."/>
            <person name="Tan Y."/>
            <person name="Valentine D.L."/>
            <person name="O'Malley M.A."/>
        </authorList>
    </citation>
    <scope>NUCLEOTIDE SEQUENCE [LARGE SCALE GENOMIC DNA]</scope>
    <source>
        <strain evidence="2 3">MC-15</strain>
    </source>
</reference>
<feature type="transmembrane region" description="Helical" evidence="1">
    <location>
        <begin position="97"/>
        <end position="115"/>
    </location>
</feature>
<dbReference type="EMBL" id="LMVP01000323">
    <property type="protein sequence ID" value="PAV12202.1"/>
    <property type="molecule type" value="Genomic_DNA"/>
</dbReference>
<dbReference type="Proteomes" id="UP000218164">
    <property type="component" value="Unassembled WGS sequence"/>
</dbReference>